<dbReference type="InterPro" id="IPR036065">
    <property type="entry name" value="BolA-like_sf"/>
</dbReference>
<evidence type="ECO:0000313" key="2">
    <source>
        <dbReference type="EMBL" id="RTR17425.1"/>
    </source>
</evidence>
<protein>
    <submittedName>
        <fullName evidence="2">BolA family transcriptional regulator</fullName>
    </submittedName>
</protein>
<reference evidence="2 3" key="1">
    <citation type="submission" date="2018-12" db="EMBL/GenBank/DDBJ databases">
        <authorList>
            <person name="Yang Y."/>
        </authorList>
    </citation>
    <scope>NUCLEOTIDE SEQUENCE [LARGE SCALE GENOMIC DNA]</scope>
    <source>
        <strain evidence="2 3">L-25-5w-1</strain>
    </source>
</reference>
<dbReference type="EMBL" id="RXMA01000019">
    <property type="protein sequence ID" value="RTR17425.1"/>
    <property type="molecule type" value="Genomic_DNA"/>
</dbReference>
<dbReference type="AlphaFoldDB" id="A0A3S0HYM0"/>
<dbReference type="OrthoDB" id="9811118at2"/>
<keyword evidence="3" id="KW-1185">Reference proteome</keyword>
<dbReference type="GO" id="GO:0016226">
    <property type="term" value="P:iron-sulfur cluster assembly"/>
    <property type="evidence" value="ECO:0007669"/>
    <property type="project" value="TreeGrafter"/>
</dbReference>
<dbReference type="RefSeq" id="WP_126618078.1">
    <property type="nucleotide sequence ID" value="NZ_JBHUCY010000031.1"/>
</dbReference>
<gene>
    <name evidence="2" type="ORF">EJ903_18190</name>
</gene>
<dbReference type="Proteomes" id="UP000277007">
    <property type="component" value="Unassembled WGS sequence"/>
</dbReference>
<proteinExistence type="inferred from homology"/>
<dbReference type="Gene3D" id="3.30.300.90">
    <property type="entry name" value="BolA-like"/>
    <property type="match status" value="1"/>
</dbReference>
<dbReference type="PANTHER" id="PTHR46230">
    <property type="match status" value="1"/>
</dbReference>
<evidence type="ECO:0000313" key="3">
    <source>
        <dbReference type="Proteomes" id="UP000277007"/>
    </source>
</evidence>
<sequence length="91" mass="9933">MEYAARIRQKLTDGLSPDRLEVVDESHRHAGHAGADAKGETHFHVTVVSAAFTGQSRVARQRMVYALLADELRERVHALALTTQTPAEAAA</sequence>
<dbReference type="PIRSF" id="PIRSF003113">
    <property type="entry name" value="BolA"/>
    <property type="match status" value="1"/>
</dbReference>
<comment type="caution">
    <text evidence="2">The sequence shown here is derived from an EMBL/GenBank/DDBJ whole genome shotgun (WGS) entry which is preliminary data.</text>
</comment>
<dbReference type="Pfam" id="PF01722">
    <property type="entry name" value="BolA"/>
    <property type="match status" value="1"/>
</dbReference>
<evidence type="ECO:0000256" key="1">
    <source>
        <dbReference type="RuleBase" id="RU003860"/>
    </source>
</evidence>
<organism evidence="2 3">
    <name type="scientific">Azospirillum griseum</name>
    <dbReference type="NCBI Taxonomy" id="2496639"/>
    <lineage>
        <taxon>Bacteria</taxon>
        <taxon>Pseudomonadati</taxon>
        <taxon>Pseudomonadota</taxon>
        <taxon>Alphaproteobacteria</taxon>
        <taxon>Rhodospirillales</taxon>
        <taxon>Azospirillaceae</taxon>
        <taxon>Azospirillum</taxon>
    </lineage>
</organism>
<dbReference type="SUPFAM" id="SSF82657">
    <property type="entry name" value="BolA-like"/>
    <property type="match status" value="1"/>
</dbReference>
<name>A0A3S0HYM0_9PROT</name>
<accession>A0A3S0HYM0</accession>
<dbReference type="PANTHER" id="PTHR46230:SF7">
    <property type="entry name" value="BOLA-LIKE PROTEIN 1"/>
    <property type="match status" value="1"/>
</dbReference>
<dbReference type="InterPro" id="IPR002634">
    <property type="entry name" value="BolA"/>
</dbReference>
<comment type="similarity">
    <text evidence="1">Belongs to the BolA/IbaG family.</text>
</comment>